<evidence type="ECO:0000313" key="3">
    <source>
        <dbReference type="EMBL" id="MDQ0154647.1"/>
    </source>
</evidence>
<proteinExistence type="predicted"/>
<keyword evidence="3" id="KW-0347">Helicase</keyword>
<dbReference type="EMBL" id="JAUSTU010000003">
    <property type="protein sequence ID" value="MDQ0154647.1"/>
    <property type="molecule type" value="Genomic_DNA"/>
</dbReference>
<gene>
    <name evidence="3" type="ORF">J2S07_000951</name>
</gene>
<feature type="domain" description="Helicase C-terminal" evidence="2">
    <location>
        <begin position="428"/>
        <end position="577"/>
    </location>
</feature>
<name>A0ABT9V121_9BACL</name>
<accession>A0ABT9V121</accession>
<evidence type="ECO:0000259" key="1">
    <source>
        <dbReference type="PROSITE" id="PS51192"/>
    </source>
</evidence>
<dbReference type="SMART" id="SM00487">
    <property type="entry name" value="DEXDc"/>
    <property type="match status" value="1"/>
</dbReference>
<dbReference type="CDD" id="cd18799">
    <property type="entry name" value="SF2_C_EcoAI-like"/>
    <property type="match status" value="1"/>
</dbReference>
<evidence type="ECO:0000313" key="4">
    <source>
        <dbReference type="Proteomes" id="UP001231362"/>
    </source>
</evidence>
<dbReference type="InterPro" id="IPR001650">
    <property type="entry name" value="Helicase_C-like"/>
</dbReference>
<keyword evidence="3" id="KW-0067">ATP-binding</keyword>
<dbReference type="PROSITE" id="PS51194">
    <property type="entry name" value="HELICASE_CTER"/>
    <property type="match status" value="1"/>
</dbReference>
<dbReference type="InterPro" id="IPR006935">
    <property type="entry name" value="Helicase/UvrB_N"/>
</dbReference>
<dbReference type="PROSITE" id="PS51192">
    <property type="entry name" value="HELICASE_ATP_BIND_1"/>
    <property type="match status" value="1"/>
</dbReference>
<dbReference type="InterPro" id="IPR025202">
    <property type="entry name" value="PLD-like_dom"/>
</dbReference>
<sequence length="804" mass="94278">MSDVRLITSHLGEHIIRQIEKSSTVYILTSFVMKSGVQFLKESLQRAIHSFADIKICTGDYLYITQPEALEELLKISEKIEVRIWNSNGVSFHPKAYLFQNEANDCLFVGSSNLSRSALSNGVEWNLSVRNHNEVFQDAMEQFLLTFYSEQTVPLNEVTLSEYKEKYDHYHSKNPNLAKEWSKAEELDLMLPSKMDKPEDPVVIHENQAPYGSIQPRFAQVEALEELHKTMEEDYNKALVIMATGLGKTYLAGFFAQQFRRVLFIAHREEILQQAKNSFHTIDPTKFYGIFDGKRKENHSETIFASIYTMSIHRHLHSFKKDEFDLIIVDEFHHAAAKSYKRVLEYFQPKFLLGITATPDRNDNKDVYAICDGNVAFRLDFLDAIKRKWLSPFKYFGVYDETDYSQITWLGNRYDEQELLQVQLKDEMAEKVMRAWVEKKQTRTIGFCSSIRQADFLASYFNSRGFRTVSLHSKQVQVGRHEAIEKLASGELDVIFTVDLFNEGVDIPSVDTLLFVRPTESLTVFTQQIGRGLRLYDTKNHCVIIDLIGNYRNADIKLSLFNTESDRKTSKTTQPVVPELCELHLDLQVINILKEMERKKQPRKEKLLEDYKDLKLELGRRPTYLELHLQVASESIQYRQEFHSYYGFLFWANELSEREKEVYQRYERWLVEEEKTGMTKSYKMVVLLSMLERGPANWYKPITSTEVAPFFHQYLMEKEYRKRIDFSDRGAKKLWKYDEKGVSKLIATMPMTKWSGSSKGLISYENDILKLEFDVLEEDEEILYEMTKDICEYRLHVHFERKSK</sequence>
<dbReference type="RefSeq" id="WP_307149245.1">
    <property type="nucleotide sequence ID" value="NZ_JAUSTU010000003.1"/>
</dbReference>
<dbReference type="SUPFAM" id="SSF52540">
    <property type="entry name" value="P-loop containing nucleoside triphosphate hydrolases"/>
    <property type="match status" value="1"/>
</dbReference>
<dbReference type="CDD" id="cd18032">
    <property type="entry name" value="DEXHc_RE_I_III_res"/>
    <property type="match status" value="1"/>
</dbReference>
<feature type="domain" description="Helicase ATP-binding" evidence="1">
    <location>
        <begin position="229"/>
        <end position="377"/>
    </location>
</feature>
<dbReference type="Gene3D" id="3.30.870.10">
    <property type="entry name" value="Endonuclease Chain A"/>
    <property type="match status" value="1"/>
</dbReference>
<dbReference type="PANTHER" id="PTHR47396:SF1">
    <property type="entry name" value="ATP-DEPENDENT HELICASE IRC3-RELATED"/>
    <property type="match status" value="1"/>
</dbReference>
<dbReference type="SMART" id="SM00490">
    <property type="entry name" value="HELICc"/>
    <property type="match status" value="1"/>
</dbReference>
<keyword evidence="3" id="KW-0378">Hydrolase</keyword>
<dbReference type="InterPro" id="IPR027417">
    <property type="entry name" value="P-loop_NTPase"/>
</dbReference>
<dbReference type="Pfam" id="PF04851">
    <property type="entry name" value="ResIII"/>
    <property type="match status" value="1"/>
</dbReference>
<dbReference type="Pfam" id="PF13091">
    <property type="entry name" value="PLDc_2"/>
    <property type="match status" value="1"/>
</dbReference>
<dbReference type="InterPro" id="IPR014001">
    <property type="entry name" value="Helicase_ATP-bd"/>
</dbReference>
<dbReference type="PANTHER" id="PTHR47396">
    <property type="entry name" value="TYPE I RESTRICTION ENZYME ECOKI R PROTEIN"/>
    <property type="match status" value="1"/>
</dbReference>
<dbReference type="InterPro" id="IPR050742">
    <property type="entry name" value="Helicase_Restrict-Modif_Enz"/>
</dbReference>
<organism evidence="3 4">
    <name type="scientific">Anoxybacillus andreesenii</name>
    <dbReference type="NCBI Taxonomy" id="1325932"/>
    <lineage>
        <taxon>Bacteria</taxon>
        <taxon>Bacillati</taxon>
        <taxon>Bacillota</taxon>
        <taxon>Bacilli</taxon>
        <taxon>Bacillales</taxon>
        <taxon>Anoxybacillaceae</taxon>
        <taxon>Anoxybacillus</taxon>
    </lineage>
</organism>
<dbReference type="GO" id="GO:0004386">
    <property type="term" value="F:helicase activity"/>
    <property type="evidence" value="ECO:0007669"/>
    <property type="project" value="UniProtKB-KW"/>
</dbReference>
<evidence type="ECO:0000259" key="2">
    <source>
        <dbReference type="PROSITE" id="PS51194"/>
    </source>
</evidence>
<dbReference type="Proteomes" id="UP001231362">
    <property type="component" value="Unassembled WGS sequence"/>
</dbReference>
<comment type="caution">
    <text evidence="3">The sequence shown here is derived from an EMBL/GenBank/DDBJ whole genome shotgun (WGS) entry which is preliminary data.</text>
</comment>
<dbReference type="Pfam" id="PF00271">
    <property type="entry name" value="Helicase_C"/>
    <property type="match status" value="1"/>
</dbReference>
<keyword evidence="4" id="KW-1185">Reference proteome</keyword>
<reference evidence="3 4" key="1">
    <citation type="submission" date="2023-07" db="EMBL/GenBank/DDBJ databases">
        <title>Genomic Encyclopedia of Type Strains, Phase IV (KMG-IV): sequencing the most valuable type-strain genomes for metagenomic binning, comparative biology and taxonomic classification.</title>
        <authorList>
            <person name="Goeker M."/>
        </authorList>
    </citation>
    <scope>NUCLEOTIDE SEQUENCE [LARGE SCALE GENOMIC DNA]</scope>
    <source>
        <strain evidence="3 4">DSM 23948</strain>
    </source>
</reference>
<dbReference type="SUPFAM" id="SSF56024">
    <property type="entry name" value="Phospholipase D/nuclease"/>
    <property type="match status" value="1"/>
</dbReference>
<protein>
    <submittedName>
        <fullName evidence="3">Superfamily II DNA or RNA helicase/HKD family nuclease</fullName>
    </submittedName>
</protein>
<dbReference type="Gene3D" id="3.40.50.300">
    <property type="entry name" value="P-loop containing nucleotide triphosphate hydrolases"/>
    <property type="match status" value="2"/>
</dbReference>
<keyword evidence="3" id="KW-0547">Nucleotide-binding</keyword>